<keyword evidence="2" id="KW-0813">Transport</keyword>
<gene>
    <name evidence="10" type="ORF">PCOR1329_LOCUS26497</name>
</gene>
<evidence type="ECO:0000256" key="2">
    <source>
        <dbReference type="ARBA" id="ARBA00022448"/>
    </source>
</evidence>
<keyword evidence="4 8" id="KW-0812">Transmembrane</keyword>
<dbReference type="SUPFAM" id="SSF103473">
    <property type="entry name" value="MFS general substrate transporter"/>
    <property type="match status" value="1"/>
</dbReference>
<dbReference type="PANTHER" id="PTHR23517">
    <property type="entry name" value="RESISTANCE PROTEIN MDTM, PUTATIVE-RELATED-RELATED"/>
    <property type="match status" value="1"/>
</dbReference>
<dbReference type="InterPro" id="IPR011701">
    <property type="entry name" value="MFS"/>
</dbReference>
<dbReference type="Proteomes" id="UP001189429">
    <property type="component" value="Unassembled WGS sequence"/>
</dbReference>
<feature type="compositionally biased region" description="Low complexity" evidence="7">
    <location>
        <begin position="9"/>
        <end position="18"/>
    </location>
</feature>
<comment type="subcellular location">
    <subcellularLocation>
        <location evidence="1">Cell membrane</location>
        <topology evidence="1">Multi-pass membrane protein</topology>
    </subcellularLocation>
</comment>
<reference evidence="10" key="1">
    <citation type="submission" date="2023-10" db="EMBL/GenBank/DDBJ databases">
        <authorList>
            <person name="Chen Y."/>
            <person name="Shah S."/>
            <person name="Dougan E. K."/>
            <person name="Thang M."/>
            <person name="Chan C."/>
        </authorList>
    </citation>
    <scope>NUCLEOTIDE SEQUENCE [LARGE SCALE GENOMIC DNA]</scope>
</reference>
<feature type="transmembrane region" description="Helical" evidence="8">
    <location>
        <begin position="186"/>
        <end position="205"/>
    </location>
</feature>
<dbReference type="InterPro" id="IPR050171">
    <property type="entry name" value="MFS_Transporters"/>
</dbReference>
<evidence type="ECO:0000256" key="3">
    <source>
        <dbReference type="ARBA" id="ARBA00022475"/>
    </source>
</evidence>
<feature type="transmembrane region" description="Helical" evidence="8">
    <location>
        <begin position="154"/>
        <end position="174"/>
    </location>
</feature>
<dbReference type="EMBL" id="CAUYUJ010009444">
    <property type="protein sequence ID" value="CAK0826787.1"/>
    <property type="molecule type" value="Genomic_DNA"/>
</dbReference>
<dbReference type="PANTHER" id="PTHR23517:SF13">
    <property type="entry name" value="MAJOR FACILITATOR SUPERFAMILY MFS_1"/>
    <property type="match status" value="1"/>
</dbReference>
<keyword evidence="11" id="KW-1185">Reference proteome</keyword>
<dbReference type="InterPro" id="IPR005829">
    <property type="entry name" value="Sugar_transporter_CS"/>
</dbReference>
<evidence type="ECO:0000313" key="11">
    <source>
        <dbReference type="Proteomes" id="UP001189429"/>
    </source>
</evidence>
<dbReference type="InterPro" id="IPR036259">
    <property type="entry name" value="MFS_trans_sf"/>
</dbReference>
<evidence type="ECO:0000256" key="7">
    <source>
        <dbReference type="SAM" id="MobiDB-lite"/>
    </source>
</evidence>
<dbReference type="InterPro" id="IPR020846">
    <property type="entry name" value="MFS_dom"/>
</dbReference>
<evidence type="ECO:0000256" key="5">
    <source>
        <dbReference type="ARBA" id="ARBA00022989"/>
    </source>
</evidence>
<dbReference type="Gene3D" id="1.20.1250.20">
    <property type="entry name" value="MFS general substrate transporter like domains"/>
    <property type="match status" value="1"/>
</dbReference>
<feature type="transmembrane region" description="Helical" evidence="8">
    <location>
        <begin position="95"/>
        <end position="115"/>
    </location>
</feature>
<feature type="domain" description="Major facilitator superfamily (MFS) profile" evidence="9">
    <location>
        <begin position="1"/>
        <end position="411"/>
    </location>
</feature>
<feature type="transmembrane region" description="Helical" evidence="8">
    <location>
        <begin position="121"/>
        <end position="142"/>
    </location>
</feature>
<evidence type="ECO:0000256" key="8">
    <source>
        <dbReference type="SAM" id="Phobius"/>
    </source>
</evidence>
<evidence type="ECO:0000256" key="6">
    <source>
        <dbReference type="ARBA" id="ARBA00023136"/>
    </source>
</evidence>
<keyword evidence="6 8" id="KW-0472">Membrane</keyword>
<dbReference type="CDD" id="cd17325">
    <property type="entry name" value="MFS_MdtG_SLC18_like"/>
    <property type="match status" value="1"/>
</dbReference>
<evidence type="ECO:0000256" key="4">
    <source>
        <dbReference type="ARBA" id="ARBA00022692"/>
    </source>
</evidence>
<dbReference type="PROSITE" id="PS50850">
    <property type="entry name" value="MFS"/>
    <property type="match status" value="1"/>
</dbReference>
<evidence type="ECO:0000313" key="10">
    <source>
        <dbReference type="EMBL" id="CAK0826787.1"/>
    </source>
</evidence>
<feature type="non-terminal residue" evidence="10">
    <location>
        <position position="1"/>
    </location>
</feature>
<keyword evidence="3" id="KW-1003">Cell membrane</keyword>
<sequence length="414" mass="41497">GTCPTGVQGPLPSGLGRPRLPKRGRAGQGAGGLPAVAVRAAGVRGRPGAHSAALRPEVRPVPEAPLACWSPPPAVAKLLLNLPMGRLADEVGRKLLMVGGMAVCAVADVGTGLATGLVPLVLSRLLLGAGISSSDTGAAAWVADATEERPERRASFLGLQSAVLAAAFVLGPTLGGMVSDQYGMSSLFFTVAGGASLCALGYATLPELWQASERREQPPSFQELIETREQRALAGISVAFYCGTACKISLIPSVANEAFGASPTEVGQLFSAIAALAIVGTLVGGQIADAFGPRRVLVACGSVCALGYVGAAAGVGAHSRELFLGSLAVWALAAAVKSPALQAYAISAAPEDSRGAALSVPKTVGDLSYAVAPFALGAADDRLGPEAALAICAGTFAAGTAYFAAQTATEDDAR</sequence>
<evidence type="ECO:0000259" key="9">
    <source>
        <dbReference type="PROSITE" id="PS50850"/>
    </source>
</evidence>
<proteinExistence type="predicted"/>
<dbReference type="Pfam" id="PF07690">
    <property type="entry name" value="MFS_1"/>
    <property type="match status" value="1"/>
</dbReference>
<feature type="region of interest" description="Disordered" evidence="7">
    <location>
        <begin position="1"/>
        <end position="31"/>
    </location>
</feature>
<evidence type="ECO:0000256" key="1">
    <source>
        <dbReference type="ARBA" id="ARBA00004651"/>
    </source>
</evidence>
<comment type="caution">
    <text evidence="10">The sequence shown here is derived from an EMBL/GenBank/DDBJ whole genome shotgun (WGS) entry which is preliminary data.</text>
</comment>
<name>A0ABN9S528_9DINO</name>
<dbReference type="PROSITE" id="PS00216">
    <property type="entry name" value="SUGAR_TRANSPORT_1"/>
    <property type="match status" value="1"/>
</dbReference>
<organism evidence="10 11">
    <name type="scientific">Prorocentrum cordatum</name>
    <dbReference type="NCBI Taxonomy" id="2364126"/>
    <lineage>
        <taxon>Eukaryota</taxon>
        <taxon>Sar</taxon>
        <taxon>Alveolata</taxon>
        <taxon>Dinophyceae</taxon>
        <taxon>Prorocentrales</taxon>
        <taxon>Prorocentraceae</taxon>
        <taxon>Prorocentrum</taxon>
    </lineage>
</organism>
<protein>
    <recommendedName>
        <fullName evidence="9">Major facilitator superfamily (MFS) profile domain-containing protein</fullName>
    </recommendedName>
</protein>
<keyword evidence="5 8" id="KW-1133">Transmembrane helix</keyword>
<feature type="transmembrane region" description="Helical" evidence="8">
    <location>
        <begin position="296"/>
        <end position="317"/>
    </location>
</feature>
<accession>A0ABN9S528</accession>
<feature type="transmembrane region" description="Helical" evidence="8">
    <location>
        <begin position="232"/>
        <end position="254"/>
    </location>
</feature>
<feature type="transmembrane region" description="Helical" evidence="8">
    <location>
        <begin position="266"/>
        <end position="284"/>
    </location>
</feature>